<dbReference type="Pfam" id="PF12094">
    <property type="entry name" value="DUF3570"/>
    <property type="match status" value="1"/>
</dbReference>
<proteinExistence type="predicted"/>
<dbReference type="InterPro" id="IPR021953">
    <property type="entry name" value="DUF3570"/>
</dbReference>
<evidence type="ECO:0000313" key="2">
    <source>
        <dbReference type="Proteomes" id="UP001204144"/>
    </source>
</evidence>
<evidence type="ECO:0000313" key="1">
    <source>
        <dbReference type="EMBL" id="MCP9762224.1"/>
    </source>
</evidence>
<keyword evidence="2" id="KW-1185">Reference proteome</keyword>
<protein>
    <submittedName>
        <fullName evidence="1">DUF3570 domain-containing protein</fullName>
    </submittedName>
</protein>
<dbReference type="RefSeq" id="WP_255035979.1">
    <property type="nucleotide sequence ID" value="NZ_RJUF01000007.1"/>
</dbReference>
<dbReference type="AlphaFoldDB" id="A0AAE3H1D7"/>
<comment type="caution">
    <text evidence="1">The sequence shown here is derived from an EMBL/GenBank/DDBJ whole genome shotgun (WGS) entry which is preliminary data.</text>
</comment>
<dbReference type="Proteomes" id="UP001204144">
    <property type="component" value="Unassembled WGS sequence"/>
</dbReference>
<gene>
    <name evidence="1" type="ORF">EGI31_04600</name>
</gene>
<name>A0AAE3H1D7_9BACT</name>
<sequence>MKKVIISIGIYCSAFLSVNAQNKTSELKLAEAKKEKTGLKSLKIDEVNLVSSYYSQTGNNSAITGGIGTEKLWDAANSLDLKLSFIDKKQRTNSVVLDAAMDYYSSASSDMIDSRSLSSASMTDLHFYPSVSWSRKDETKHSNFGISAAYSTEWDYESFGGNISYSKSSKDNNTELSLKAGAFFDKWMAILPYELRPTSYPSGAEGDQGGIAFKNRNSYNASIGVSRVVSKRLQMMLTVEPAFQEGLLSTPFHRVYFTDNTLKVEKLPGQRAKLPMSVRANYFMGDRLIFRTFYRYYVDSWGMIAHTVSAETSYKINSFLSITPHYRFNSQTAVKYFAAYKKHALTEQYYTSDYDISDFNSAFWGAGLRIAPPGGILGNRWWNSLEVRYGHYNRTNGMVSHIISLSTKIK</sequence>
<organism evidence="1 2">
    <name type="scientific">Lacihabitans soyangensis</name>
    <dbReference type="NCBI Taxonomy" id="869394"/>
    <lineage>
        <taxon>Bacteria</taxon>
        <taxon>Pseudomonadati</taxon>
        <taxon>Bacteroidota</taxon>
        <taxon>Cytophagia</taxon>
        <taxon>Cytophagales</taxon>
        <taxon>Leadbetterellaceae</taxon>
        <taxon>Lacihabitans</taxon>
    </lineage>
</organism>
<dbReference type="EMBL" id="RJUF01000007">
    <property type="protein sequence ID" value="MCP9762224.1"/>
    <property type="molecule type" value="Genomic_DNA"/>
</dbReference>
<accession>A0AAE3H1D7</accession>
<reference evidence="1 2" key="1">
    <citation type="submission" date="2018-11" db="EMBL/GenBank/DDBJ databases">
        <title>Novel bacteria species description.</title>
        <authorList>
            <person name="Han J.-H."/>
        </authorList>
    </citation>
    <scope>NUCLEOTIDE SEQUENCE [LARGE SCALE GENOMIC DNA]</scope>
    <source>
        <strain evidence="1 2">KCTC23259</strain>
    </source>
</reference>